<dbReference type="AlphaFoldDB" id="A0A6V7YCC5"/>
<sequence length="43" mass="5348">MPDFINLNFTLNAIAIMPFKENRFRLPINLKFLYNIYEHYWIL</sequence>
<reference evidence="1 2" key="1">
    <citation type="submission" date="2020-08" db="EMBL/GenBank/DDBJ databases">
        <authorList>
            <person name="Koutsovoulos G."/>
            <person name="Danchin GJ E."/>
        </authorList>
    </citation>
    <scope>NUCLEOTIDE SEQUENCE [LARGE SCALE GENOMIC DNA]</scope>
</reference>
<proteinExistence type="predicted"/>
<comment type="caution">
    <text evidence="1">The sequence shown here is derived from an EMBL/GenBank/DDBJ whole genome shotgun (WGS) entry which is preliminary data.</text>
</comment>
<name>A0A6V7YCC5_MELEN</name>
<evidence type="ECO:0000313" key="2">
    <source>
        <dbReference type="Proteomes" id="UP000580250"/>
    </source>
</evidence>
<accession>A0A6V7YCC5</accession>
<dbReference type="EMBL" id="CAJEWN010004116">
    <property type="protein sequence ID" value="CAD2209313.1"/>
    <property type="molecule type" value="Genomic_DNA"/>
</dbReference>
<dbReference type="Proteomes" id="UP000580250">
    <property type="component" value="Unassembled WGS sequence"/>
</dbReference>
<protein>
    <submittedName>
        <fullName evidence="1">Uncharacterized protein</fullName>
    </submittedName>
</protein>
<organism evidence="1 2">
    <name type="scientific">Meloidogyne enterolobii</name>
    <name type="common">Root-knot nematode worm</name>
    <name type="synonym">Meloidogyne mayaguensis</name>
    <dbReference type="NCBI Taxonomy" id="390850"/>
    <lineage>
        <taxon>Eukaryota</taxon>
        <taxon>Metazoa</taxon>
        <taxon>Ecdysozoa</taxon>
        <taxon>Nematoda</taxon>
        <taxon>Chromadorea</taxon>
        <taxon>Rhabditida</taxon>
        <taxon>Tylenchina</taxon>
        <taxon>Tylenchomorpha</taxon>
        <taxon>Tylenchoidea</taxon>
        <taxon>Meloidogynidae</taxon>
        <taxon>Meloidogyninae</taxon>
        <taxon>Meloidogyne</taxon>
    </lineage>
</organism>
<gene>
    <name evidence="1" type="ORF">MENT_LOCUS63460</name>
</gene>
<evidence type="ECO:0000313" key="1">
    <source>
        <dbReference type="EMBL" id="CAD2209313.1"/>
    </source>
</evidence>